<dbReference type="InterPro" id="IPR051164">
    <property type="entry name" value="NmrA-like_oxidored"/>
</dbReference>
<dbReference type="GeneID" id="28972090"/>
<reference evidence="4" key="1">
    <citation type="submission" date="2013-07" db="EMBL/GenBank/DDBJ databases">
        <title>The Genome Sequence of Cryptococcus dejecticola CBS10117.</title>
        <authorList>
            <consortium name="The Broad Institute Genome Sequencing Platform"/>
            <person name="Cuomo C."/>
            <person name="Litvintseva A."/>
            <person name="Chen Y."/>
            <person name="Heitman J."/>
            <person name="Sun S."/>
            <person name="Springer D."/>
            <person name="Dromer F."/>
            <person name="Young S.K."/>
            <person name="Zeng Q."/>
            <person name="Gargeya S."/>
            <person name="Fitzgerald M."/>
            <person name="Abouelleil A."/>
            <person name="Alvarado L."/>
            <person name="Berlin A.M."/>
            <person name="Chapman S.B."/>
            <person name="Dewar J."/>
            <person name="Goldberg J."/>
            <person name="Griggs A."/>
            <person name="Gujja S."/>
            <person name="Hansen M."/>
            <person name="Howarth C."/>
            <person name="Imamovic A."/>
            <person name="Larimer J."/>
            <person name="McCowan C."/>
            <person name="Murphy C."/>
            <person name="Pearson M."/>
            <person name="Priest M."/>
            <person name="Roberts A."/>
            <person name="Saif S."/>
            <person name="Shea T."/>
            <person name="Sykes S."/>
            <person name="Wortman J."/>
            <person name="Nusbaum C."/>
            <person name="Birren B."/>
        </authorList>
    </citation>
    <scope>NUCLEOTIDE SEQUENCE [LARGE SCALE GENOMIC DNA]</scope>
    <source>
        <strain evidence="4">CBS 10117</strain>
    </source>
</reference>
<dbReference type="KEGG" id="kdj:28972090"/>
<feature type="domain" description="NmrA-like" evidence="3">
    <location>
        <begin position="7"/>
        <end position="207"/>
    </location>
</feature>
<dbReference type="EMBL" id="CP144537">
    <property type="protein sequence ID" value="WWC63747.1"/>
    <property type="molecule type" value="Genomic_DNA"/>
</dbReference>
<evidence type="ECO:0000256" key="1">
    <source>
        <dbReference type="ARBA" id="ARBA00006328"/>
    </source>
</evidence>
<gene>
    <name evidence="4" type="ORF">I303_08391</name>
    <name evidence="5" type="ORF">I303_106352</name>
</gene>
<reference evidence="5" key="2">
    <citation type="submission" date="2013-07" db="EMBL/GenBank/DDBJ databases">
        <authorList>
            <consortium name="The Broad Institute Genome Sequencing Platform"/>
            <person name="Cuomo C."/>
            <person name="Litvintseva A."/>
            <person name="Chen Y."/>
            <person name="Heitman J."/>
            <person name="Sun S."/>
            <person name="Springer D."/>
            <person name="Dromer F."/>
            <person name="Young S.K."/>
            <person name="Zeng Q."/>
            <person name="Gargeya S."/>
            <person name="Fitzgerald M."/>
            <person name="Abouelleil A."/>
            <person name="Alvarado L."/>
            <person name="Berlin A.M."/>
            <person name="Chapman S.B."/>
            <person name="Dewar J."/>
            <person name="Goldberg J."/>
            <person name="Griggs A."/>
            <person name="Gujja S."/>
            <person name="Hansen M."/>
            <person name="Howarth C."/>
            <person name="Imamovic A."/>
            <person name="Larimer J."/>
            <person name="McCowan C."/>
            <person name="Murphy C."/>
            <person name="Pearson M."/>
            <person name="Priest M."/>
            <person name="Roberts A."/>
            <person name="Saif S."/>
            <person name="Shea T."/>
            <person name="Sykes S."/>
            <person name="Wortman J."/>
            <person name="Nusbaum C."/>
            <person name="Birren B."/>
        </authorList>
    </citation>
    <scope>NUCLEOTIDE SEQUENCE</scope>
    <source>
        <strain evidence="5">CBS 10117</strain>
    </source>
</reference>
<dbReference type="VEuPathDB" id="FungiDB:I303_08391"/>
<name>A0A1A5ZUZ1_9TREE</name>
<comment type="similarity">
    <text evidence="1">Belongs to the NmrA-type oxidoreductase family.</text>
</comment>
<dbReference type="AlphaFoldDB" id="A0A1A5ZUZ1"/>
<dbReference type="SUPFAM" id="SSF51735">
    <property type="entry name" value="NAD(P)-binding Rossmann-fold domains"/>
    <property type="match status" value="1"/>
</dbReference>
<reference evidence="5" key="3">
    <citation type="submission" date="2024-02" db="EMBL/GenBank/DDBJ databases">
        <title>Comparative genomics of Cryptococcus and Kwoniella reveals pathogenesis evolution and contrasting modes of karyotype evolution via chromosome fusion or intercentromeric recombination.</title>
        <authorList>
            <person name="Coelho M.A."/>
            <person name="David-Palma M."/>
            <person name="Shea T."/>
            <person name="Bowers K."/>
            <person name="McGinley-Smith S."/>
            <person name="Mohammad A.W."/>
            <person name="Gnirke A."/>
            <person name="Yurkov A.M."/>
            <person name="Nowrousian M."/>
            <person name="Sun S."/>
            <person name="Cuomo C.A."/>
            <person name="Heitman J."/>
        </authorList>
    </citation>
    <scope>NUCLEOTIDE SEQUENCE</scope>
    <source>
        <strain evidence="5">CBS 10117</strain>
    </source>
</reference>
<dbReference type="STRING" id="1296121.A0A1A5ZUZ1"/>
<dbReference type="GO" id="GO:0005634">
    <property type="term" value="C:nucleus"/>
    <property type="evidence" value="ECO:0007669"/>
    <property type="project" value="TreeGrafter"/>
</dbReference>
<evidence type="ECO:0000313" key="4">
    <source>
        <dbReference type="EMBL" id="OBR81620.1"/>
    </source>
</evidence>
<dbReference type="OrthoDB" id="9997102at2759"/>
<sequence length="321" mass="36267">MSTTTPKSILVTGATGRQGGALIDALLSQPDIEEKFKIFALTRDINTPRAQKLLDKSPGVIKLVQGDLNSPGGIFRNINIRDSSSLSSSSSPSYSSHDEEDHVWGVFSMQDKDSKVHANYLDPLEVKQAFGLIDEAIKHNVQYFVYTSGDRGGDALSWTNETYVPHFKTKLHIEQYLLSQIQDRESSMTMRWTILRPTMFYENLQTPNTSFGVKMFMTAYRDTLGPEKRCQRILTKDTAGDEFTFRELDEVFKSVTGKGVPPTWGLLGSVMKIVARNYGLMLDWFDSDGYGADIEKVREIHPGLMSLKEWMKEKSVYHKKA</sequence>
<dbReference type="Pfam" id="PF05368">
    <property type="entry name" value="NmrA"/>
    <property type="match status" value="1"/>
</dbReference>
<evidence type="ECO:0000259" key="3">
    <source>
        <dbReference type="Pfam" id="PF05368"/>
    </source>
</evidence>
<dbReference type="PANTHER" id="PTHR42748:SF7">
    <property type="entry name" value="NMRA LIKE REDOX SENSOR 1-RELATED"/>
    <property type="match status" value="1"/>
</dbReference>
<organism evidence="4">
    <name type="scientific">Kwoniella dejecticola CBS 10117</name>
    <dbReference type="NCBI Taxonomy" id="1296121"/>
    <lineage>
        <taxon>Eukaryota</taxon>
        <taxon>Fungi</taxon>
        <taxon>Dikarya</taxon>
        <taxon>Basidiomycota</taxon>
        <taxon>Agaricomycotina</taxon>
        <taxon>Tremellomycetes</taxon>
        <taxon>Tremellales</taxon>
        <taxon>Cryptococcaceae</taxon>
        <taxon>Kwoniella</taxon>
    </lineage>
</organism>
<dbReference type="InterPro" id="IPR008030">
    <property type="entry name" value="NmrA-like"/>
</dbReference>
<dbReference type="Gene3D" id="3.90.25.10">
    <property type="entry name" value="UDP-galactose 4-epimerase, domain 1"/>
    <property type="match status" value="1"/>
</dbReference>
<evidence type="ECO:0000256" key="2">
    <source>
        <dbReference type="ARBA" id="ARBA00022857"/>
    </source>
</evidence>
<dbReference type="RefSeq" id="XP_018259462.1">
    <property type="nucleotide sequence ID" value="XM_018411650.1"/>
</dbReference>
<keyword evidence="2" id="KW-0521">NADP</keyword>
<evidence type="ECO:0000313" key="6">
    <source>
        <dbReference type="Proteomes" id="UP000078595"/>
    </source>
</evidence>
<dbReference type="Proteomes" id="UP000078595">
    <property type="component" value="Chromosome 8"/>
</dbReference>
<proteinExistence type="inferred from homology"/>
<evidence type="ECO:0000313" key="5">
    <source>
        <dbReference type="EMBL" id="WWC63747.1"/>
    </source>
</evidence>
<dbReference type="InterPro" id="IPR036291">
    <property type="entry name" value="NAD(P)-bd_dom_sf"/>
</dbReference>
<dbReference type="EMBL" id="KI894037">
    <property type="protein sequence ID" value="OBR81620.1"/>
    <property type="molecule type" value="Genomic_DNA"/>
</dbReference>
<keyword evidence="6" id="KW-1185">Reference proteome</keyword>
<protein>
    <recommendedName>
        <fullName evidence="3">NmrA-like domain-containing protein</fullName>
    </recommendedName>
</protein>
<dbReference type="PANTHER" id="PTHR42748">
    <property type="entry name" value="NITROGEN METABOLITE REPRESSION PROTEIN NMRA FAMILY MEMBER"/>
    <property type="match status" value="1"/>
</dbReference>
<dbReference type="Gene3D" id="3.40.50.720">
    <property type="entry name" value="NAD(P)-binding Rossmann-like Domain"/>
    <property type="match status" value="2"/>
</dbReference>
<accession>A0A1A5ZUZ1</accession>